<organism evidence="1 2">
    <name type="scientific">Araneus ventricosus</name>
    <name type="common">Orbweaver spider</name>
    <name type="synonym">Epeira ventricosa</name>
    <dbReference type="NCBI Taxonomy" id="182803"/>
    <lineage>
        <taxon>Eukaryota</taxon>
        <taxon>Metazoa</taxon>
        <taxon>Ecdysozoa</taxon>
        <taxon>Arthropoda</taxon>
        <taxon>Chelicerata</taxon>
        <taxon>Arachnida</taxon>
        <taxon>Araneae</taxon>
        <taxon>Araneomorphae</taxon>
        <taxon>Entelegynae</taxon>
        <taxon>Araneoidea</taxon>
        <taxon>Araneidae</taxon>
        <taxon>Araneus</taxon>
    </lineage>
</organism>
<proteinExistence type="predicted"/>
<accession>A0A4Y2JD00</accession>
<dbReference type="AlphaFoldDB" id="A0A4Y2JD00"/>
<dbReference type="Proteomes" id="UP000499080">
    <property type="component" value="Unassembled WGS sequence"/>
</dbReference>
<keyword evidence="2" id="KW-1185">Reference proteome</keyword>
<sequence>MFILPALLYLKELSLFGQCPYHFIVPNKSRPPHAGGEALSRWLSPGLTPLLGRPGQCGHSCTTPAGGRLTPAYDLTFNTPNTRRIFSGIGFEPGRSPVPKPRPYH</sequence>
<gene>
    <name evidence="1" type="ORF">AVEN_198841_1</name>
</gene>
<dbReference type="EMBL" id="BGPR01003440">
    <property type="protein sequence ID" value="GBM88173.1"/>
    <property type="molecule type" value="Genomic_DNA"/>
</dbReference>
<evidence type="ECO:0000313" key="2">
    <source>
        <dbReference type="Proteomes" id="UP000499080"/>
    </source>
</evidence>
<evidence type="ECO:0000313" key="1">
    <source>
        <dbReference type="EMBL" id="GBM88173.1"/>
    </source>
</evidence>
<name>A0A4Y2JD00_ARAVE</name>
<reference evidence="1 2" key="1">
    <citation type="journal article" date="2019" name="Sci. Rep.">
        <title>Orb-weaving spider Araneus ventricosus genome elucidates the spidroin gene catalogue.</title>
        <authorList>
            <person name="Kono N."/>
            <person name="Nakamura H."/>
            <person name="Ohtoshi R."/>
            <person name="Moran D.A.P."/>
            <person name="Shinohara A."/>
            <person name="Yoshida Y."/>
            <person name="Fujiwara M."/>
            <person name="Mori M."/>
            <person name="Tomita M."/>
            <person name="Arakawa K."/>
        </authorList>
    </citation>
    <scope>NUCLEOTIDE SEQUENCE [LARGE SCALE GENOMIC DNA]</scope>
</reference>
<protein>
    <submittedName>
        <fullName evidence="1">Uncharacterized protein</fullName>
    </submittedName>
</protein>
<comment type="caution">
    <text evidence="1">The sequence shown here is derived from an EMBL/GenBank/DDBJ whole genome shotgun (WGS) entry which is preliminary data.</text>
</comment>